<evidence type="ECO:0000256" key="1">
    <source>
        <dbReference type="SAM" id="Coils"/>
    </source>
</evidence>
<dbReference type="OrthoDB" id="20835at2759"/>
<evidence type="ECO:0000256" key="2">
    <source>
        <dbReference type="SAM" id="MobiDB-lite"/>
    </source>
</evidence>
<proteinExistence type="predicted"/>
<dbReference type="PANTHER" id="PTHR34066:SF1">
    <property type="entry name" value="DUF1764 FAMILY PROTEIN"/>
    <property type="match status" value="1"/>
</dbReference>
<name>A0A067BYC5_SAPPC</name>
<accession>A0A067BYC5</accession>
<feature type="compositionally biased region" description="Basic residues" evidence="2">
    <location>
        <begin position="48"/>
        <end position="57"/>
    </location>
</feature>
<dbReference type="RefSeq" id="XP_012207408.1">
    <property type="nucleotide sequence ID" value="XM_012352018.1"/>
</dbReference>
<evidence type="ECO:0008006" key="5">
    <source>
        <dbReference type="Google" id="ProtNLM"/>
    </source>
</evidence>
<dbReference type="GeneID" id="24134316"/>
<feature type="coiled-coil region" evidence="1">
    <location>
        <begin position="102"/>
        <end position="136"/>
    </location>
</feature>
<dbReference type="Proteomes" id="UP000030745">
    <property type="component" value="Unassembled WGS sequence"/>
</dbReference>
<protein>
    <recommendedName>
        <fullName evidence="5">DUF1764 domain-containing protein</fullName>
    </recommendedName>
</protein>
<dbReference type="Pfam" id="PF08576">
    <property type="entry name" value="DUF1764"/>
    <property type="match status" value="1"/>
</dbReference>
<keyword evidence="4" id="KW-1185">Reference proteome</keyword>
<dbReference type="InterPro" id="IPR013885">
    <property type="entry name" value="DUF1764_euk"/>
</dbReference>
<dbReference type="KEGG" id="spar:SPRG_12351"/>
<evidence type="ECO:0000313" key="4">
    <source>
        <dbReference type="Proteomes" id="UP000030745"/>
    </source>
</evidence>
<organism evidence="3 4">
    <name type="scientific">Saprolegnia parasitica (strain CBS 223.65)</name>
    <dbReference type="NCBI Taxonomy" id="695850"/>
    <lineage>
        <taxon>Eukaryota</taxon>
        <taxon>Sar</taxon>
        <taxon>Stramenopiles</taxon>
        <taxon>Oomycota</taxon>
        <taxon>Saprolegniomycetes</taxon>
        <taxon>Saprolegniales</taxon>
        <taxon>Saprolegniaceae</taxon>
        <taxon>Saprolegnia</taxon>
    </lineage>
</organism>
<gene>
    <name evidence="3" type="ORF">SPRG_12351</name>
</gene>
<dbReference type="OMA" id="NLCPFDC"/>
<feature type="region of interest" description="Disordered" evidence="2">
    <location>
        <begin position="44"/>
        <end position="68"/>
    </location>
</feature>
<dbReference type="EMBL" id="KK583279">
    <property type="protein sequence ID" value="KDO21850.1"/>
    <property type="molecule type" value="Genomic_DNA"/>
</dbReference>
<dbReference type="PANTHER" id="PTHR34066">
    <property type="entry name" value="GROWTH FACTOR 2"/>
    <property type="match status" value="1"/>
</dbReference>
<evidence type="ECO:0000313" key="3">
    <source>
        <dbReference type="EMBL" id="KDO21850.1"/>
    </source>
</evidence>
<sequence length="184" mass="19883">MAPPPATKSKLVQKIKPNKAKKAAAKADAKQAIVQVAATNTVAVASKSSKKKKKKAKQAATADEANDAANDVADAVADDEIEDKTDAKLELDALFSGLKAKKKKAQADSAAEQKRLDDERAEKLAYRKKLEKIENEYKTKHSDSSNPQPVRYDADGLPIYTAASLRINQGGDTADCPFDCWCCF</sequence>
<keyword evidence="1" id="KW-0175">Coiled coil</keyword>
<feature type="compositionally biased region" description="Low complexity" evidence="2">
    <location>
        <begin position="58"/>
        <end position="68"/>
    </location>
</feature>
<reference evidence="3 4" key="1">
    <citation type="journal article" date="2013" name="PLoS Genet.">
        <title>Distinctive expansion of potential virulence genes in the genome of the oomycete fish pathogen Saprolegnia parasitica.</title>
        <authorList>
            <person name="Jiang R.H."/>
            <person name="de Bruijn I."/>
            <person name="Haas B.J."/>
            <person name="Belmonte R."/>
            <person name="Lobach L."/>
            <person name="Christie J."/>
            <person name="van den Ackerveken G."/>
            <person name="Bottin A."/>
            <person name="Bulone V."/>
            <person name="Diaz-Moreno S.M."/>
            <person name="Dumas B."/>
            <person name="Fan L."/>
            <person name="Gaulin E."/>
            <person name="Govers F."/>
            <person name="Grenville-Briggs L.J."/>
            <person name="Horner N.R."/>
            <person name="Levin J.Z."/>
            <person name="Mammella M."/>
            <person name="Meijer H.J."/>
            <person name="Morris P."/>
            <person name="Nusbaum C."/>
            <person name="Oome S."/>
            <person name="Phillips A.J."/>
            <person name="van Rooyen D."/>
            <person name="Rzeszutek E."/>
            <person name="Saraiva M."/>
            <person name="Secombes C.J."/>
            <person name="Seidl M.F."/>
            <person name="Snel B."/>
            <person name="Stassen J.H."/>
            <person name="Sykes S."/>
            <person name="Tripathy S."/>
            <person name="van den Berg H."/>
            <person name="Vega-Arreguin J.C."/>
            <person name="Wawra S."/>
            <person name="Young S.K."/>
            <person name="Zeng Q."/>
            <person name="Dieguez-Uribeondo J."/>
            <person name="Russ C."/>
            <person name="Tyler B.M."/>
            <person name="van West P."/>
        </authorList>
    </citation>
    <scope>NUCLEOTIDE SEQUENCE [LARGE SCALE GENOMIC DNA]</scope>
    <source>
        <strain evidence="3 4">CBS 223.65</strain>
    </source>
</reference>
<dbReference type="VEuPathDB" id="FungiDB:SPRG_12351"/>
<dbReference type="AlphaFoldDB" id="A0A067BYC5"/>